<comment type="caution">
    <text evidence="1">The sequence shown here is derived from an EMBL/GenBank/DDBJ whole genome shotgun (WGS) entry which is preliminary data.</text>
</comment>
<feature type="non-terminal residue" evidence="1">
    <location>
        <position position="1"/>
    </location>
</feature>
<evidence type="ECO:0000313" key="2">
    <source>
        <dbReference type="Proteomes" id="UP000485058"/>
    </source>
</evidence>
<keyword evidence="2" id="KW-1185">Reference proteome</keyword>
<proteinExistence type="predicted"/>
<reference evidence="1 2" key="1">
    <citation type="submission" date="2020-02" db="EMBL/GenBank/DDBJ databases">
        <title>Draft genome sequence of Haematococcus lacustris strain NIES-144.</title>
        <authorList>
            <person name="Morimoto D."/>
            <person name="Nakagawa S."/>
            <person name="Yoshida T."/>
            <person name="Sawayama S."/>
        </authorList>
    </citation>
    <scope>NUCLEOTIDE SEQUENCE [LARGE SCALE GENOMIC DNA]</scope>
    <source>
        <strain evidence="1 2">NIES-144</strain>
    </source>
</reference>
<protein>
    <submittedName>
        <fullName evidence="1">Uncharacterized protein</fullName>
    </submittedName>
</protein>
<dbReference type="EMBL" id="BLLF01000778">
    <property type="protein sequence ID" value="GFH14887.1"/>
    <property type="molecule type" value="Genomic_DNA"/>
</dbReference>
<gene>
    <name evidence="1" type="ORF">HaLaN_11020</name>
</gene>
<accession>A0A699YX74</accession>
<dbReference type="Proteomes" id="UP000485058">
    <property type="component" value="Unassembled WGS sequence"/>
</dbReference>
<name>A0A699YX74_HAELA</name>
<evidence type="ECO:0000313" key="1">
    <source>
        <dbReference type="EMBL" id="GFH14887.1"/>
    </source>
</evidence>
<dbReference type="AlphaFoldDB" id="A0A699YX74"/>
<sequence>MQVEEKLERLRQLRVQEQELVHEAQRVCYNVQRCPEAEVAANLCDQAVMCDPLRQQLSHSARDGFNGSSSVA</sequence>
<organism evidence="1 2">
    <name type="scientific">Haematococcus lacustris</name>
    <name type="common">Green alga</name>
    <name type="synonym">Haematococcus pluvialis</name>
    <dbReference type="NCBI Taxonomy" id="44745"/>
    <lineage>
        <taxon>Eukaryota</taxon>
        <taxon>Viridiplantae</taxon>
        <taxon>Chlorophyta</taxon>
        <taxon>core chlorophytes</taxon>
        <taxon>Chlorophyceae</taxon>
        <taxon>CS clade</taxon>
        <taxon>Chlamydomonadales</taxon>
        <taxon>Haematococcaceae</taxon>
        <taxon>Haematococcus</taxon>
    </lineage>
</organism>